<gene>
    <name evidence="6" type="ORF">GGR95_001071</name>
</gene>
<evidence type="ECO:0000256" key="2">
    <source>
        <dbReference type="ARBA" id="ARBA00023125"/>
    </source>
</evidence>
<dbReference type="AlphaFoldDB" id="A0A7W6E2C2"/>
<dbReference type="EMBL" id="JACIEI010000002">
    <property type="protein sequence ID" value="MBB3993443.1"/>
    <property type="molecule type" value="Genomic_DNA"/>
</dbReference>
<evidence type="ECO:0000256" key="3">
    <source>
        <dbReference type="ARBA" id="ARBA00023163"/>
    </source>
</evidence>
<dbReference type="RefSeq" id="WP_184563509.1">
    <property type="nucleotide sequence ID" value="NZ_JACIEI010000002.1"/>
</dbReference>
<dbReference type="Gene3D" id="1.10.357.10">
    <property type="entry name" value="Tetracycline Repressor, domain 2"/>
    <property type="match status" value="1"/>
</dbReference>
<reference evidence="6 7" key="1">
    <citation type="submission" date="2020-08" db="EMBL/GenBank/DDBJ databases">
        <title>Genomic Encyclopedia of Type Strains, Phase IV (KMG-IV): sequencing the most valuable type-strain genomes for metagenomic binning, comparative biology and taxonomic classification.</title>
        <authorList>
            <person name="Goeker M."/>
        </authorList>
    </citation>
    <scope>NUCLEOTIDE SEQUENCE [LARGE SCALE GENOMIC DNA]</scope>
    <source>
        <strain evidence="6 7">DSM 102234</strain>
    </source>
</reference>
<dbReference type="SUPFAM" id="SSF46689">
    <property type="entry name" value="Homeodomain-like"/>
    <property type="match status" value="1"/>
</dbReference>
<evidence type="ECO:0000256" key="1">
    <source>
        <dbReference type="ARBA" id="ARBA00023015"/>
    </source>
</evidence>
<keyword evidence="2 4" id="KW-0238">DNA-binding</keyword>
<evidence type="ECO:0000259" key="5">
    <source>
        <dbReference type="PROSITE" id="PS50977"/>
    </source>
</evidence>
<keyword evidence="3" id="KW-0804">Transcription</keyword>
<dbReference type="InterPro" id="IPR001647">
    <property type="entry name" value="HTH_TetR"/>
</dbReference>
<proteinExistence type="predicted"/>
<accession>A0A7W6E2C2</accession>
<feature type="domain" description="HTH tetR-type" evidence="5">
    <location>
        <begin position="5"/>
        <end position="65"/>
    </location>
</feature>
<dbReference type="PANTHER" id="PTHR30055:SF234">
    <property type="entry name" value="HTH-TYPE TRANSCRIPTIONAL REGULATOR BETI"/>
    <property type="match status" value="1"/>
</dbReference>
<dbReference type="InterPro" id="IPR050109">
    <property type="entry name" value="HTH-type_TetR-like_transc_reg"/>
</dbReference>
<keyword evidence="1" id="KW-0805">Transcription regulation</keyword>
<protein>
    <submittedName>
        <fullName evidence="6">AcrR family transcriptional regulator</fullName>
    </submittedName>
</protein>
<keyword evidence="7" id="KW-1185">Reference proteome</keyword>
<evidence type="ECO:0000256" key="4">
    <source>
        <dbReference type="PROSITE-ProRule" id="PRU00335"/>
    </source>
</evidence>
<feature type="DNA-binding region" description="H-T-H motif" evidence="4">
    <location>
        <begin position="28"/>
        <end position="47"/>
    </location>
</feature>
<organism evidence="6 7">
    <name type="scientific">Sulfitobacter undariae</name>
    <dbReference type="NCBI Taxonomy" id="1563671"/>
    <lineage>
        <taxon>Bacteria</taxon>
        <taxon>Pseudomonadati</taxon>
        <taxon>Pseudomonadota</taxon>
        <taxon>Alphaproteobacteria</taxon>
        <taxon>Rhodobacterales</taxon>
        <taxon>Roseobacteraceae</taxon>
        <taxon>Sulfitobacter</taxon>
    </lineage>
</organism>
<dbReference type="Proteomes" id="UP000530268">
    <property type="component" value="Unassembled WGS sequence"/>
</dbReference>
<dbReference type="Pfam" id="PF00440">
    <property type="entry name" value="TetR_N"/>
    <property type="match status" value="1"/>
</dbReference>
<dbReference type="GO" id="GO:0003700">
    <property type="term" value="F:DNA-binding transcription factor activity"/>
    <property type="evidence" value="ECO:0007669"/>
    <property type="project" value="TreeGrafter"/>
</dbReference>
<dbReference type="GO" id="GO:0000976">
    <property type="term" value="F:transcription cis-regulatory region binding"/>
    <property type="evidence" value="ECO:0007669"/>
    <property type="project" value="TreeGrafter"/>
</dbReference>
<comment type="caution">
    <text evidence="6">The sequence shown here is derived from an EMBL/GenBank/DDBJ whole genome shotgun (WGS) entry which is preliminary data.</text>
</comment>
<name>A0A7W6E2C2_9RHOB</name>
<dbReference type="InterPro" id="IPR009057">
    <property type="entry name" value="Homeodomain-like_sf"/>
</dbReference>
<dbReference type="PANTHER" id="PTHR30055">
    <property type="entry name" value="HTH-TYPE TRANSCRIPTIONAL REGULATOR RUTR"/>
    <property type="match status" value="1"/>
</dbReference>
<sequence>MTKAEKTRGALLNNARALQWRYGYSNVTLRQIAKAAGVDVALVSRYFGGKLGLFEATLEGAFEFPRVDGPEDLVDLVVHLFTSHPRDSPEPTILHLLLMNAQDEEVGPLVREAQHSAMQTGIEAALGDSPRAALFMAAILGMTVAEKSMFLSGIAPCESPVYEAQLRHMLNAAISYKAPTV</sequence>
<dbReference type="PROSITE" id="PS50977">
    <property type="entry name" value="HTH_TETR_2"/>
    <property type="match status" value="1"/>
</dbReference>
<evidence type="ECO:0000313" key="6">
    <source>
        <dbReference type="EMBL" id="MBB3993443.1"/>
    </source>
</evidence>
<evidence type="ECO:0000313" key="7">
    <source>
        <dbReference type="Proteomes" id="UP000530268"/>
    </source>
</evidence>